<dbReference type="AlphaFoldDB" id="A0A4R0X9D5"/>
<evidence type="ECO:0000313" key="2">
    <source>
        <dbReference type="Proteomes" id="UP000294200"/>
    </source>
</evidence>
<accession>A0A4R0X9D5</accession>
<proteinExistence type="predicted"/>
<dbReference type="EMBL" id="MWML01000087">
    <property type="protein sequence ID" value="TCG06906.1"/>
    <property type="molecule type" value="Genomic_DNA"/>
</dbReference>
<name>A0A4R0X9D5_9BURK</name>
<protein>
    <submittedName>
        <fullName evidence="1">Uncharacterized protein</fullName>
    </submittedName>
</protein>
<evidence type="ECO:0000313" key="1">
    <source>
        <dbReference type="EMBL" id="TCG06906.1"/>
    </source>
</evidence>
<organism evidence="1 2">
    <name type="scientific">Paraburkholderia steynii</name>
    <dbReference type="NCBI Taxonomy" id="1245441"/>
    <lineage>
        <taxon>Bacteria</taxon>
        <taxon>Pseudomonadati</taxon>
        <taxon>Pseudomonadota</taxon>
        <taxon>Betaproteobacteria</taxon>
        <taxon>Burkholderiales</taxon>
        <taxon>Burkholderiaceae</taxon>
        <taxon>Paraburkholderia</taxon>
    </lineage>
</organism>
<reference evidence="1 2" key="1">
    <citation type="submission" date="2017-02" db="EMBL/GenBank/DDBJ databases">
        <title>Paraburkholderia sophoroidis sp. nov. and Paraburkholderia steynii sp. nov. rhizobial symbionts of the fynbos legume Hypocalyptus sophoroides.</title>
        <authorList>
            <person name="Steenkamp E.T."/>
            <person name="Beukes C.W."/>
            <person name="Van Zyl E."/>
            <person name="Avontuur J."/>
            <person name="Chan W.Y."/>
            <person name="Hassen A."/>
            <person name="Palmer M."/>
            <person name="Mthombeni L."/>
            <person name="Phalane F."/>
            <person name="Sereme K."/>
            <person name="Venter S.N."/>
        </authorList>
    </citation>
    <scope>NUCLEOTIDE SEQUENCE [LARGE SCALE GENOMIC DNA]</scope>
    <source>
        <strain evidence="1 2">HC1.1ba</strain>
    </source>
</reference>
<gene>
    <name evidence="1" type="ORF">BZM27_23305</name>
</gene>
<sequence length="100" mass="10836">MRGITGDLIVSSFRRKTINVIIRHGRTLNDASALGDIESDLDIHLALVDDIAAVTELITEPLTRAKSGDLVIVLCPDEETRQAALAVLGVHCLSRKPDVH</sequence>
<dbReference type="Proteomes" id="UP000294200">
    <property type="component" value="Unassembled WGS sequence"/>
</dbReference>
<keyword evidence="2" id="KW-1185">Reference proteome</keyword>
<comment type="caution">
    <text evidence="1">The sequence shown here is derived from an EMBL/GenBank/DDBJ whole genome shotgun (WGS) entry which is preliminary data.</text>
</comment>